<proteinExistence type="predicted"/>
<dbReference type="PROSITE" id="PS51257">
    <property type="entry name" value="PROKAR_LIPOPROTEIN"/>
    <property type="match status" value="1"/>
</dbReference>
<reference evidence="1 2" key="1">
    <citation type="submission" date="2019-11" db="EMBL/GenBank/DDBJ databases">
        <title>Comparative genomics of hydrocarbon-degrading Desulfosarcina strains.</title>
        <authorList>
            <person name="Watanabe M."/>
            <person name="Kojima H."/>
            <person name="Fukui M."/>
        </authorList>
    </citation>
    <scope>NUCLEOTIDE SEQUENCE [LARGE SCALE GENOMIC DNA]</scope>
    <source>
        <strain evidence="1 2">28bB2T</strain>
    </source>
</reference>
<protein>
    <submittedName>
        <fullName evidence="1">Uncharacterized protein</fullName>
    </submittedName>
</protein>
<dbReference type="AlphaFoldDB" id="A0A5K7ZZJ7"/>
<accession>A0A5K7ZZJ7</accession>
<dbReference type="KEGG" id="dov:DSCO28_61400"/>
<dbReference type="EMBL" id="AP021876">
    <property type="protein sequence ID" value="BBO85574.1"/>
    <property type="molecule type" value="Genomic_DNA"/>
</dbReference>
<organism evidence="1 2">
    <name type="scientific">Desulfosarcina ovata subsp. sediminis</name>
    <dbReference type="NCBI Taxonomy" id="885957"/>
    <lineage>
        <taxon>Bacteria</taxon>
        <taxon>Pseudomonadati</taxon>
        <taxon>Thermodesulfobacteriota</taxon>
        <taxon>Desulfobacteria</taxon>
        <taxon>Desulfobacterales</taxon>
        <taxon>Desulfosarcinaceae</taxon>
        <taxon>Desulfosarcina</taxon>
    </lineage>
</organism>
<dbReference type="Proteomes" id="UP000425960">
    <property type="component" value="Chromosome"/>
</dbReference>
<evidence type="ECO:0000313" key="2">
    <source>
        <dbReference type="Proteomes" id="UP000425960"/>
    </source>
</evidence>
<evidence type="ECO:0000313" key="1">
    <source>
        <dbReference type="EMBL" id="BBO85574.1"/>
    </source>
</evidence>
<name>A0A5K7ZZJ7_9BACT</name>
<sequence>MKGHTVTRAGFGGHGLASCFREGFTRALISLNLSQYPESLIIVFKIKIDPNTDRPGSRAPIP</sequence>
<gene>
    <name evidence="1" type="ORF">DSCO28_61400</name>
</gene>